<name>A0AAW9RFW8_9GAMM</name>
<accession>A0AAW9RFW8</accession>
<dbReference type="EMBL" id="JAZHOG010000009">
    <property type="protein sequence ID" value="MEJ8568651.1"/>
    <property type="molecule type" value="Genomic_DNA"/>
</dbReference>
<feature type="chain" id="PRO_5043387449" description="DUF676 domain-containing protein" evidence="1">
    <location>
        <begin position="34"/>
        <end position="611"/>
    </location>
</feature>
<dbReference type="Gene3D" id="3.40.50.1820">
    <property type="entry name" value="alpha/beta hydrolase"/>
    <property type="match status" value="1"/>
</dbReference>
<reference evidence="2 3" key="1">
    <citation type="submission" date="2024-02" db="EMBL/GenBank/DDBJ databases">
        <title>A novel Wenzhouxiangellaceae bacterium, isolated from coastal sediments.</title>
        <authorList>
            <person name="Du Z.-J."/>
            <person name="Ye Y.-Q."/>
            <person name="Zhang X.-Y."/>
        </authorList>
    </citation>
    <scope>NUCLEOTIDE SEQUENCE [LARGE SCALE GENOMIC DNA]</scope>
    <source>
        <strain evidence="2 3">CH-27</strain>
    </source>
</reference>
<evidence type="ECO:0000256" key="1">
    <source>
        <dbReference type="SAM" id="SignalP"/>
    </source>
</evidence>
<proteinExistence type="predicted"/>
<evidence type="ECO:0000313" key="2">
    <source>
        <dbReference type="EMBL" id="MEJ8568651.1"/>
    </source>
</evidence>
<evidence type="ECO:0008006" key="4">
    <source>
        <dbReference type="Google" id="ProtNLM"/>
    </source>
</evidence>
<feature type="signal peptide" evidence="1">
    <location>
        <begin position="1"/>
        <end position="33"/>
    </location>
</feature>
<dbReference type="InterPro" id="IPR029058">
    <property type="entry name" value="AB_hydrolase_fold"/>
</dbReference>
<dbReference type="AlphaFoldDB" id="A0AAW9RFW8"/>
<comment type="caution">
    <text evidence="2">The sequence shown here is derived from an EMBL/GenBank/DDBJ whole genome shotgun (WGS) entry which is preliminary data.</text>
</comment>
<evidence type="ECO:0000313" key="3">
    <source>
        <dbReference type="Proteomes" id="UP001359886"/>
    </source>
</evidence>
<gene>
    <name evidence="2" type="ORF">V3330_13545</name>
</gene>
<dbReference type="RefSeq" id="WP_354695975.1">
    <property type="nucleotide sequence ID" value="NZ_JAZHOG010000009.1"/>
</dbReference>
<sequence>MTQRSRTRTPLCPWLLALASAVFAVLLPLAAAAAEVARQFDGTTAAPAASLADWRQVMFELRASATAKTAWPAARSLAQSRRAGVPRNVVPLGVIQVGATAFEAPDGVPPSGVFVFAPLRERVYNGGDFSFVLDPQAVLIHDAPQPRSWWFDADDGYGQRRIEPGVPVPVSYSSTGTRTLTLQAQSADGGVLQAAATVDVPALVTPDPTETWAVTASVPWDGQVGSGQAYVYLAEGHVSLTNPVVVVEGFDIDNSMDWPVLYELLNRENLLEDLRADGYDAVVLDFTEAVDPIQRNALVLTELLQMVLAAIPPEQTVAVVGASAGGLISRYALLWMEDQALPHRVRNWISFDSPHDGANIPLGLQTWLRFFSTQAEPAAYLLDRLRTPAARQLLLYHVDSTIGTSAAPDPLHADLAADLLSLGDWPQQTRRVAVINGSGAQADQGFAAGDPLLQWEFSGLGSLITGNVWAVPDGGSQTVFDGLLSPPVGETLQEVLTVNGTLPWDNAPGGYSATLQQAASVNVPVGEIVALQDFHDFVPTVSALALGAVHPFHDLDSGAGLPQSTPFDEVYVPAENQEHIAITPESKAWFRFEIGLNLPGPVFNDGFETSP</sequence>
<keyword evidence="1" id="KW-0732">Signal</keyword>
<keyword evidence="3" id="KW-1185">Reference proteome</keyword>
<organism evidence="2 3">
    <name type="scientific">Elongatibacter sediminis</name>
    <dbReference type="NCBI Taxonomy" id="3119006"/>
    <lineage>
        <taxon>Bacteria</taxon>
        <taxon>Pseudomonadati</taxon>
        <taxon>Pseudomonadota</taxon>
        <taxon>Gammaproteobacteria</taxon>
        <taxon>Chromatiales</taxon>
        <taxon>Wenzhouxiangellaceae</taxon>
        <taxon>Elongatibacter</taxon>
    </lineage>
</organism>
<protein>
    <recommendedName>
        <fullName evidence="4">DUF676 domain-containing protein</fullName>
    </recommendedName>
</protein>
<dbReference type="SUPFAM" id="SSF53474">
    <property type="entry name" value="alpha/beta-Hydrolases"/>
    <property type="match status" value="1"/>
</dbReference>
<dbReference type="Proteomes" id="UP001359886">
    <property type="component" value="Unassembled WGS sequence"/>
</dbReference>